<keyword evidence="1" id="KW-0285">Flavoprotein</keyword>
<dbReference type="InterPro" id="IPR046373">
    <property type="entry name" value="Acyl-CoA_Oxase/DH_mid-dom_sf"/>
</dbReference>
<feature type="domain" description="HpaB/PvcC/4-BUDH C-terminal" evidence="4">
    <location>
        <begin position="260"/>
        <end position="454"/>
    </location>
</feature>
<dbReference type="OrthoDB" id="9785230at2"/>
<protein>
    <submittedName>
        <fullName evidence="6">4-hydroxybutyryl-CoA dehydratase / vinylacetyl-CoA-Delta-isomerase</fullName>
    </submittedName>
</protein>
<organism evidence="6 7">
    <name type="scientific">Geodermatophilus nigrescens</name>
    <dbReference type="NCBI Taxonomy" id="1070870"/>
    <lineage>
        <taxon>Bacteria</taxon>
        <taxon>Bacillati</taxon>
        <taxon>Actinomycetota</taxon>
        <taxon>Actinomycetes</taxon>
        <taxon>Geodermatophilales</taxon>
        <taxon>Geodermatophilaceae</taxon>
        <taxon>Geodermatophilus</taxon>
    </lineage>
</organism>
<dbReference type="SUPFAM" id="SSF56645">
    <property type="entry name" value="Acyl-CoA dehydrogenase NM domain-like"/>
    <property type="match status" value="1"/>
</dbReference>
<dbReference type="Proteomes" id="UP000184471">
    <property type="component" value="Unassembled WGS sequence"/>
</dbReference>
<dbReference type="InterPro" id="IPR036250">
    <property type="entry name" value="AcylCo_DH-like_C"/>
</dbReference>
<evidence type="ECO:0000256" key="3">
    <source>
        <dbReference type="ARBA" id="ARBA00023002"/>
    </source>
</evidence>
<dbReference type="EMBL" id="FQVX01000003">
    <property type="protein sequence ID" value="SHG66653.1"/>
    <property type="molecule type" value="Genomic_DNA"/>
</dbReference>
<dbReference type="InterPro" id="IPR004925">
    <property type="entry name" value="HpaB/PvcC/4-BUDH"/>
</dbReference>
<keyword evidence="2" id="KW-0274">FAD</keyword>
<dbReference type="PANTHER" id="PTHR36117:SF3">
    <property type="entry name" value="4-HYDROXYPHENYLACETATE 3-MONOOXYGENASE-RELATED"/>
    <property type="match status" value="1"/>
</dbReference>
<dbReference type="GO" id="GO:0016627">
    <property type="term" value="F:oxidoreductase activity, acting on the CH-CH group of donors"/>
    <property type="evidence" value="ECO:0007669"/>
    <property type="project" value="InterPro"/>
</dbReference>
<proteinExistence type="predicted"/>
<dbReference type="GO" id="GO:0016853">
    <property type="term" value="F:isomerase activity"/>
    <property type="evidence" value="ECO:0007669"/>
    <property type="project" value="UniProtKB-KW"/>
</dbReference>
<evidence type="ECO:0000259" key="4">
    <source>
        <dbReference type="Pfam" id="PF03241"/>
    </source>
</evidence>
<accession>A0A1M5LQN3</accession>
<dbReference type="Gene3D" id="1.20.140.10">
    <property type="entry name" value="Butyryl-CoA Dehydrogenase, subunit A, domain 3"/>
    <property type="match status" value="1"/>
</dbReference>
<name>A0A1M5LQN3_9ACTN</name>
<dbReference type="PANTHER" id="PTHR36117">
    <property type="entry name" value="4-HYDROXYPHENYLACETATE 3-MONOOXYGENASE-RELATED"/>
    <property type="match status" value="1"/>
</dbReference>
<dbReference type="Gene3D" id="2.40.110.10">
    <property type="entry name" value="Butyryl-CoA Dehydrogenase, subunit A, domain 2"/>
    <property type="match status" value="1"/>
</dbReference>
<dbReference type="STRING" id="1070870.SAMN05444351_2871"/>
<dbReference type="SUPFAM" id="SSF47203">
    <property type="entry name" value="Acyl-CoA dehydrogenase C-terminal domain-like"/>
    <property type="match status" value="1"/>
</dbReference>
<dbReference type="RefSeq" id="WP_073420919.1">
    <property type="nucleotide sequence ID" value="NZ_FQVX01000003.1"/>
</dbReference>
<dbReference type="Gene3D" id="1.10.3140.10">
    <property type="entry name" value="4-hydroxybutyryl-coa dehydratase, domain 1"/>
    <property type="match status" value="1"/>
</dbReference>
<feature type="domain" description="HpaB/PvcC/4-BUDH N-terminal" evidence="5">
    <location>
        <begin position="3"/>
        <end position="249"/>
    </location>
</feature>
<reference evidence="6 7" key="1">
    <citation type="submission" date="2016-11" db="EMBL/GenBank/DDBJ databases">
        <authorList>
            <person name="Jaros S."/>
            <person name="Januszkiewicz K."/>
            <person name="Wedrychowicz H."/>
        </authorList>
    </citation>
    <scope>NUCLEOTIDE SEQUENCE [LARGE SCALE GENOMIC DNA]</scope>
    <source>
        <strain evidence="6 7">DSM 45408</strain>
    </source>
</reference>
<evidence type="ECO:0000256" key="1">
    <source>
        <dbReference type="ARBA" id="ARBA00022630"/>
    </source>
</evidence>
<sequence length="459" mass="50701">MLTGQQYKDSLKDGRKVYFQGRQIEDMETEPALAVPLQVAADGYDKHYSSEPGAVNPLIDAPRSPEELRDKIPVFMEMDLLLNVTYQSLMTLLVAAPRIEAVAPQYVERITAYVEDAKRRDIRITECITDAKGNRSRHPAAQDDPDSYVRVVDRTADGVVIRGAKLHISAAALGHDLMVMPTKNMRPGEEDWAICAAVPVNAPGVHITNTSYHPYGRDERDHPTSAKISVPDSMCIFDDVFVPHERVFLDGQAEQAAVFAHSLGLWERLGGTAFMVEQADELVGLAQLIAEANGAAKISHIREKIDEMMIHATLLRAGLEAALLHAHATPQGYYYPDDMYTNVTKFQGAAQFSKMVRHLHEIAGGAVLTAPSNSDFENETLAPFLEKYMSTGDDVSGRYRTQLFHAIRDTTADAYGGWHHVTNLQSGGGMFAQRLVTRRHYDMDRAKQLALKAAGLTGA</sequence>
<dbReference type="AlphaFoldDB" id="A0A1M5LQN3"/>
<keyword evidence="3" id="KW-0560">Oxidoreductase</keyword>
<keyword evidence="6" id="KW-0413">Isomerase</keyword>
<dbReference type="InterPro" id="IPR024674">
    <property type="entry name" value="HpaB/PvcC/4-BUDH_N"/>
</dbReference>
<evidence type="ECO:0000313" key="7">
    <source>
        <dbReference type="Proteomes" id="UP000184471"/>
    </source>
</evidence>
<dbReference type="Pfam" id="PF03241">
    <property type="entry name" value="HpaB"/>
    <property type="match status" value="1"/>
</dbReference>
<evidence type="ECO:0000313" key="6">
    <source>
        <dbReference type="EMBL" id="SHG66653.1"/>
    </source>
</evidence>
<dbReference type="InterPro" id="IPR024719">
    <property type="entry name" value="HpaB/PvcC/4-BUDH_C"/>
</dbReference>
<gene>
    <name evidence="6" type="ORF">SAMN05444351_2871</name>
</gene>
<evidence type="ECO:0000259" key="5">
    <source>
        <dbReference type="Pfam" id="PF11794"/>
    </source>
</evidence>
<keyword evidence="7" id="KW-1185">Reference proteome</keyword>
<dbReference type="Pfam" id="PF11794">
    <property type="entry name" value="HpaB_N"/>
    <property type="match status" value="1"/>
</dbReference>
<evidence type="ECO:0000256" key="2">
    <source>
        <dbReference type="ARBA" id="ARBA00022827"/>
    </source>
</evidence>
<dbReference type="InterPro" id="IPR009100">
    <property type="entry name" value="AcylCoA_DH/oxidase_NM_dom_sf"/>
</dbReference>